<evidence type="ECO:0000313" key="4">
    <source>
        <dbReference type="Proteomes" id="UP001295684"/>
    </source>
</evidence>
<dbReference type="GO" id="GO:0016020">
    <property type="term" value="C:membrane"/>
    <property type="evidence" value="ECO:0007669"/>
    <property type="project" value="InterPro"/>
</dbReference>
<dbReference type="InterPro" id="IPR037185">
    <property type="entry name" value="EmrE-like"/>
</dbReference>
<feature type="transmembrane region" description="Helical" evidence="1">
    <location>
        <begin position="209"/>
        <end position="229"/>
    </location>
</feature>
<organism evidence="3 4">
    <name type="scientific">Euplotes crassus</name>
    <dbReference type="NCBI Taxonomy" id="5936"/>
    <lineage>
        <taxon>Eukaryota</taxon>
        <taxon>Sar</taxon>
        <taxon>Alveolata</taxon>
        <taxon>Ciliophora</taxon>
        <taxon>Intramacronucleata</taxon>
        <taxon>Spirotrichea</taxon>
        <taxon>Hypotrichia</taxon>
        <taxon>Euplotida</taxon>
        <taxon>Euplotidae</taxon>
        <taxon>Moneuplotes</taxon>
    </lineage>
</organism>
<feature type="transmembrane region" description="Helical" evidence="1">
    <location>
        <begin position="55"/>
        <end position="74"/>
    </location>
</feature>
<feature type="domain" description="EamA" evidence="2">
    <location>
        <begin position="58"/>
        <end position="195"/>
    </location>
</feature>
<name>A0AAD1XJ83_EUPCR</name>
<sequence length="356" mass="40205">MNNKECFDGIEESGSSFLKENSVELENSMRESGEELYLRQLVDEHKQGENQLKNVVFGYSLTMFSMMGIALMHICEKFAFYYNPKLNILDGILILGLTTLPINFMINKAKGVTINIFQYDRKVQIVMAFAILSSCSVNSMEMWALLYISVGKVSLIFNLHPLFCIFIAWIFLRERIDKMSIIFSVIAPVGIYFLTINQTDFDGEYNPNTLFGITIIFIGACNEACIIICQRVLSLYKVDALLYPFYSSLGLTILGLGAYLIFPDKMLFPYYGFTDIIFCTAFGVGLMANQGFLGCALEYQSSSRLAPLNYFENVFTLLSDVLMFGYVFIYTDYIGIAIITVCLCTPAFVKLLTADS</sequence>
<dbReference type="SUPFAM" id="SSF103481">
    <property type="entry name" value="Multidrug resistance efflux transporter EmrE"/>
    <property type="match status" value="2"/>
</dbReference>
<evidence type="ECO:0000259" key="2">
    <source>
        <dbReference type="Pfam" id="PF00892"/>
    </source>
</evidence>
<dbReference type="Proteomes" id="UP001295684">
    <property type="component" value="Unassembled WGS sequence"/>
</dbReference>
<proteinExistence type="predicted"/>
<dbReference type="PANTHER" id="PTHR22911">
    <property type="entry name" value="ACYL-MALONYL CONDENSING ENZYME-RELATED"/>
    <property type="match status" value="1"/>
</dbReference>
<feature type="transmembrane region" description="Helical" evidence="1">
    <location>
        <begin position="334"/>
        <end position="353"/>
    </location>
</feature>
<keyword evidence="1" id="KW-1133">Transmembrane helix</keyword>
<reference evidence="3" key="1">
    <citation type="submission" date="2023-07" db="EMBL/GenBank/DDBJ databases">
        <authorList>
            <consortium name="AG Swart"/>
            <person name="Singh M."/>
            <person name="Singh A."/>
            <person name="Seah K."/>
            <person name="Emmerich C."/>
        </authorList>
    </citation>
    <scope>NUCLEOTIDE SEQUENCE</scope>
    <source>
        <strain evidence="3">DP1</strain>
    </source>
</reference>
<feature type="transmembrane region" description="Helical" evidence="1">
    <location>
        <begin position="126"/>
        <end position="148"/>
    </location>
</feature>
<feature type="transmembrane region" description="Helical" evidence="1">
    <location>
        <begin position="310"/>
        <end position="328"/>
    </location>
</feature>
<evidence type="ECO:0000256" key="1">
    <source>
        <dbReference type="SAM" id="Phobius"/>
    </source>
</evidence>
<dbReference type="InterPro" id="IPR000620">
    <property type="entry name" value="EamA_dom"/>
</dbReference>
<feature type="transmembrane region" description="Helical" evidence="1">
    <location>
        <begin position="241"/>
        <end position="262"/>
    </location>
</feature>
<feature type="transmembrane region" description="Helical" evidence="1">
    <location>
        <begin position="268"/>
        <end position="289"/>
    </location>
</feature>
<feature type="transmembrane region" description="Helical" evidence="1">
    <location>
        <begin position="154"/>
        <end position="172"/>
    </location>
</feature>
<gene>
    <name evidence="3" type="ORF">ECRASSUSDP1_LOCUS15009</name>
</gene>
<feature type="transmembrane region" description="Helical" evidence="1">
    <location>
        <begin position="179"/>
        <end position="197"/>
    </location>
</feature>
<keyword evidence="4" id="KW-1185">Reference proteome</keyword>
<keyword evidence="1" id="KW-0472">Membrane</keyword>
<evidence type="ECO:0000313" key="3">
    <source>
        <dbReference type="EMBL" id="CAI2373663.1"/>
    </source>
</evidence>
<keyword evidence="1" id="KW-0812">Transmembrane</keyword>
<dbReference type="EMBL" id="CAMPGE010015020">
    <property type="protein sequence ID" value="CAI2373663.1"/>
    <property type="molecule type" value="Genomic_DNA"/>
</dbReference>
<comment type="caution">
    <text evidence="3">The sequence shown here is derived from an EMBL/GenBank/DDBJ whole genome shotgun (WGS) entry which is preliminary data.</text>
</comment>
<accession>A0AAD1XJ83</accession>
<feature type="transmembrane region" description="Helical" evidence="1">
    <location>
        <begin position="86"/>
        <end position="106"/>
    </location>
</feature>
<dbReference type="AlphaFoldDB" id="A0AAD1XJ83"/>
<dbReference type="Pfam" id="PF00892">
    <property type="entry name" value="EamA"/>
    <property type="match status" value="1"/>
</dbReference>
<protein>
    <recommendedName>
        <fullName evidence="2">EamA domain-containing protein</fullName>
    </recommendedName>
</protein>